<keyword evidence="3" id="KW-1185">Reference proteome</keyword>
<proteinExistence type="predicted"/>
<name>W3X2R0_PESFW</name>
<feature type="region of interest" description="Disordered" evidence="1">
    <location>
        <begin position="1"/>
        <end position="65"/>
    </location>
</feature>
<dbReference type="Proteomes" id="UP000030651">
    <property type="component" value="Unassembled WGS sequence"/>
</dbReference>
<dbReference type="EMBL" id="KI912113">
    <property type="protein sequence ID" value="ETS80350.1"/>
    <property type="molecule type" value="Genomic_DNA"/>
</dbReference>
<dbReference type="AlphaFoldDB" id="W3X2R0"/>
<evidence type="ECO:0000313" key="2">
    <source>
        <dbReference type="EMBL" id="ETS80350.1"/>
    </source>
</evidence>
<feature type="compositionally biased region" description="Polar residues" evidence="1">
    <location>
        <begin position="52"/>
        <end position="61"/>
    </location>
</feature>
<accession>W3X2R0</accession>
<dbReference type="KEGG" id="pfy:PFICI_07879"/>
<evidence type="ECO:0000313" key="3">
    <source>
        <dbReference type="Proteomes" id="UP000030651"/>
    </source>
</evidence>
<dbReference type="GeneID" id="19272892"/>
<protein>
    <submittedName>
        <fullName evidence="2">Uncharacterized protein</fullName>
    </submittedName>
</protein>
<evidence type="ECO:0000256" key="1">
    <source>
        <dbReference type="SAM" id="MobiDB-lite"/>
    </source>
</evidence>
<dbReference type="RefSeq" id="XP_007834651.1">
    <property type="nucleotide sequence ID" value="XM_007836460.1"/>
</dbReference>
<dbReference type="InParanoid" id="W3X2R0"/>
<sequence length="154" mass="16991">MGPSGQDQEEPGARSQEHCPGGPLRYTLAAAPGLGNHEMVRPGQSMRAGTAPRNTSYSSSLGPKRTRGLEWRATPMSLSVHLPNDCIMLLLGNYPSTNFWPQFLPESWNIQTRAAATIREIAHPQRRGKRGHHSAAICIWHSEPGFKVLPYIVQ</sequence>
<dbReference type="HOGENOM" id="CLU_1704857_0_0_1"/>
<organism evidence="2 3">
    <name type="scientific">Pestalotiopsis fici (strain W106-1 / CGMCC3.15140)</name>
    <dbReference type="NCBI Taxonomy" id="1229662"/>
    <lineage>
        <taxon>Eukaryota</taxon>
        <taxon>Fungi</taxon>
        <taxon>Dikarya</taxon>
        <taxon>Ascomycota</taxon>
        <taxon>Pezizomycotina</taxon>
        <taxon>Sordariomycetes</taxon>
        <taxon>Xylariomycetidae</taxon>
        <taxon>Amphisphaeriales</taxon>
        <taxon>Sporocadaceae</taxon>
        <taxon>Pestalotiopsis</taxon>
    </lineage>
</organism>
<reference evidence="3" key="1">
    <citation type="journal article" date="2015" name="BMC Genomics">
        <title>Genomic and transcriptomic analysis of the endophytic fungus Pestalotiopsis fici reveals its lifestyle and high potential for synthesis of natural products.</title>
        <authorList>
            <person name="Wang X."/>
            <person name="Zhang X."/>
            <person name="Liu L."/>
            <person name="Xiang M."/>
            <person name="Wang W."/>
            <person name="Sun X."/>
            <person name="Che Y."/>
            <person name="Guo L."/>
            <person name="Liu G."/>
            <person name="Guo L."/>
            <person name="Wang C."/>
            <person name="Yin W.B."/>
            <person name="Stadler M."/>
            <person name="Zhang X."/>
            <person name="Liu X."/>
        </authorList>
    </citation>
    <scope>NUCLEOTIDE SEQUENCE [LARGE SCALE GENOMIC DNA]</scope>
    <source>
        <strain evidence="3">W106-1 / CGMCC3.15140</strain>
    </source>
</reference>
<gene>
    <name evidence="2" type="ORF">PFICI_07879</name>
</gene>